<keyword evidence="2" id="KW-1185">Reference proteome</keyword>
<name>A0AAV4SVB1_9ARAC</name>
<dbReference type="Proteomes" id="UP001054837">
    <property type="component" value="Unassembled WGS sequence"/>
</dbReference>
<organism evidence="1 2">
    <name type="scientific">Caerostris darwini</name>
    <dbReference type="NCBI Taxonomy" id="1538125"/>
    <lineage>
        <taxon>Eukaryota</taxon>
        <taxon>Metazoa</taxon>
        <taxon>Ecdysozoa</taxon>
        <taxon>Arthropoda</taxon>
        <taxon>Chelicerata</taxon>
        <taxon>Arachnida</taxon>
        <taxon>Araneae</taxon>
        <taxon>Araneomorphae</taxon>
        <taxon>Entelegynae</taxon>
        <taxon>Araneoidea</taxon>
        <taxon>Araneidae</taxon>
        <taxon>Caerostris</taxon>
    </lineage>
</organism>
<dbReference type="AlphaFoldDB" id="A0AAV4SVB1"/>
<sequence>MSINNTELQQPNRLSTHSPVKHKAIEIVHQRPALHLQWVPSQVGVLSNERADGEARGRIQPAEVSTDIQVRVQSINAAIDNFTRKSLKDLRGNKSWKCFAIGDRIPMYLESAEEHSFAL</sequence>
<evidence type="ECO:0008006" key="3">
    <source>
        <dbReference type="Google" id="ProtNLM"/>
    </source>
</evidence>
<dbReference type="EMBL" id="BPLQ01008287">
    <property type="protein sequence ID" value="GIY36392.1"/>
    <property type="molecule type" value="Genomic_DNA"/>
</dbReference>
<accession>A0AAV4SVB1</accession>
<evidence type="ECO:0000313" key="2">
    <source>
        <dbReference type="Proteomes" id="UP001054837"/>
    </source>
</evidence>
<comment type="caution">
    <text evidence="1">The sequence shown here is derived from an EMBL/GenBank/DDBJ whole genome shotgun (WGS) entry which is preliminary data.</text>
</comment>
<proteinExistence type="predicted"/>
<gene>
    <name evidence="1" type="ORF">CDAR_392741</name>
</gene>
<protein>
    <recommendedName>
        <fullName evidence="3">RNase H type-1 domain-containing protein</fullName>
    </recommendedName>
</protein>
<reference evidence="1 2" key="1">
    <citation type="submission" date="2021-06" db="EMBL/GenBank/DDBJ databases">
        <title>Caerostris darwini draft genome.</title>
        <authorList>
            <person name="Kono N."/>
            <person name="Arakawa K."/>
        </authorList>
    </citation>
    <scope>NUCLEOTIDE SEQUENCE [LARGE SCALE GENOMIC DNA]</scope>
</reference>
<evidence type="ECO:0000313" key="1">
    <source>
        <dbReference type="EMBL" id="GIY36392.1"/>
    </source>
</evidence>